<comment type="caution">
    <text evidence="12">The sequence shown here is derived from an EMBL/GenBank/DDBJ whole genome shotgun (WGS) entry which is preliminary data.</text>
</comment>
<dbReference type="Gene3D" id="3.40.930.10">
    <property type="entry name" value="Mannitol-specific EII, Chain A"/>
    <property type="match status" value="1"/>
</dbReference>
<comment type="subcellular location">
    <subcellularLocation>
        <location evidence="1">Cytoplasm</location>
    </subcellularLocation>
</comment>
<dbReference type="PROSITE" id="PS51094">
    <property type="entry name" value="PTS_EIIA_TYPE_2"/>
    <property type="match status" value="1"/>
</dbReference>
<dbReference type="GO" id="GO:0009401">
    <property type="term" value="P:phosphoenolpyruvate-dependent sugar phosphotransferase system"/>
    <property type="evidence" value="ECO:0007669"/>
    <property type="project" value="UniProtKB-KW"/>
</dbReference>
<protein>
    <recommendedName>
        <fullName evidence="9">Ascorbate-specific PTS system EIIA component</fullName>
    </recommendedName>
    <alternativeName>
        <fullName evidence="10">Ascorbate-specific phosphotransferase enzyme IIA component</fullName>
    </alternativeName>
</protein>
<accession>A0A923LKK2</accession>
<evidence type="ECO:0000256" key="5">
    <source>
        <dbReference type="ARBA" id="ARBA00022679"/>
    </source>
</evidence>
<evidence type="ECO:0000256" key="2">
    <source>
        <dbReference type="ARBA" id="ARBA00022448"/>
    </source>
</evidence>
<evidence type="ECO:0000256" key="9">
    <source>
        <dbReference type="ARBA" id="ARBA00041175"/>
    </source>
</evidence>
<evidence type="ECO:0000256" key="8">
    <source>
        <dbReference type="ARBA" id="ARBA00037387"/>
    </source>
</evidence>
<keyword evidence="3" id="KW-0963">Cytoplasm</keyword>
<keyword evidence="4" id="KW-0597">Phosphoprotein</keyword>
<dbReference type="EMBL" id="JACOPF010000006">
    <property type="protein sequence ID" value="MBC5690577.1"/>
    <property type="molecule type" value="Genomic_DNA"/>
</dbReference>
<gene>
    <name evidence="12" type="ORF">H8S37_16820</name>
</gene>
<evidence type="ECO:0000256" key="4">
    <source>
        <dbReference type="ARBA" id="ARBA00022553"/>
    </source>
</evidence>
<name>A0A923LKK2_9FIRM</name>
<dbReference type="PANTHER" id="PTHR36203:SF1">
    <property type="entry name" value="ASCORBATE-SPECIFIC PTS SYSTEM EIIA COMPONENT"/>
    <property type="match status" value="1"/>
</dbReference>
<dbReference type="InterPro" id="IPR051351">
    <property type="entry name" value="Ascorbate-PTS_EIIA_comp"/>
</dbReference>
<dbReference type="Proteomes" id="UP000652477">
    <property type="component" value="Unassembled WGS sequence"/>
</dbReference>
<dbReference type="SUPFAM" id="SSF55804">
    <property type="entry name" value="Phoshotransferase/anion transport protein"/>
    <property type="match status" value="1"/>
</dbReference>
<reference evidence="12" key="1">
    <citation type="submission" date="2020-08" db="EMBL/GenBank/DDBJ databases">
        <title>Genome public.</title>
        <authorList>
            <person name="Liu C."/>
            <person name="Sun Q."/>
        </authorList>
    </citation>
    <scope>NUCLEOTIDE SEQUENCE</scope>
    <source>
        <strain evidence="12">NSJ-55</strain>
    </source>
</reference>
<keyword evidence="6" id="KW-0598">Phosphotransferase system</keyword>
<organism evidence="12 13">
    <name type="scientific">Mediterraneibacter hominis</name>
    <dbReference type="NCBI Taxonomy" id="2763054"/>
    <lineage>
        <taxon>Bacteria</taxon>
        <taxon>Bacillati</taxon>
        <taxon>Bacillota</taxon>
        <taxon>Clostridia</taxon>
        <taxon>Lachnospirales</taxon>
        <taxon>Lachnospiraceae</taxon>
        <taxon>Mediterraneibacter</taxon>
    </lineage>
</organism>
<dbReference type="AlphaFoldDB" id="A0A923LKK2"/>
<dbReference type="CDD" id="cd00211">
    <property type="entry name" value="PTS_IIA_fru"/>
    <property type="match status" value="1"/>
</dbReference>
<proteinExistence type="predicted"/>
<dbReference type="InterPro" id="IPR016152">
    <property type="entry name" value="PTrfase/Anion_transptr"/>
</dbReference>
<keyword evidence="7" id="KW-0418">Kinase</keyword>
<keyword evidence="2" id="KW-0813">Transport</keyword>
<evidence type="ECO:0000313" key="13">
    <source>
        <dbReference type="Proteomes" id="UP000652477"/>
    </source>
</evidence>
<sequence length="151" mass="17438">MNTRFLRELYEKGYFSIYEKFDDWHDAIRACIKPLVNSGAVKETYAQSIFDSVEEYGPYICIAPDICLPHAMNSGNVNENAICFMKCNTPVVFDGEENHQSRVFFALAANSSEEHLDNMKQLMEMLEQEELVEALINAKTEEEYRRIIYGS</sequence>
<keyword evidence="5" id="KW-0808">Transferase</keyword>
<dbReference type="RefSeq" id="WP_186877230.1">
    <property type="nucleotide sequence ID" value="NZ_JACOPF010000006.1"/>
</dbReference>
<dbReference type="InterPro" id="IPR002178">
    <property type="entry name" value="PTS_EIIA_type-2_dom"/>
</dbReference>
<evidence type="ECO:0000256" key="7">
    <source>
        <dbReference type="ARBA" id="ARBA00022777"/>
    </source>
</evidence>
<evidence type="ECO:0000256" key="3">
    <source>
        <dbReference type="ARBA" id="ARBA00022490"/>
    </source>
</evidence>
<evidence type="ECO:0000313" key="12">
    <source>
        <dbReference type="EMBL" id="MBC5690577.1"/>
    </source>
</evidence>
<evidence type="ECO:0000259" key="11">
    <source>
        <dbReference type="PROSITE" id="PS51094"/>
    </source>
</evidence>
<dbReference type="GO" id="GO:0005737">
    <property type="term" value="C:cytoplasm"/>
    <property type="evidence" value="ECO:0007669"/>
    <property type="project" value="UniProtKB-SubCell"/>
</dbReference>
<comment type="function">
    <text evidence="8">The phosphoenolpyruvate-dependent sugar phosphotransferase system (sugar PTS), a major carbohydrate active transport system, catalyzes the phosphorylation of incoming sugar substrates concomitantly with their translocation across the cell membrane. The enzyme II UlaABC PTS system is involved in ascorbate transport.</text>
</comment>
<evidence type="ECO:0000256" key="10">
    <source>
        <dbReference type="ARBA" id="ARBA00042072"/>
    </source>
</evidence>
<keyword evidence="13" id="KW-1185">Reference proteome</keyword>
<keyword evidence="12" id="KW-0762">Sugar transport</keyword>
<dbReference type="GO" id="GO:0016301">
    <property type="term" value="F:kinase activity"/>
    <property type="evidence" value="ECO:0007669"/>
    <property type="project" value="UniProtKB-KW"/>
</dbReference>
<feature type="domain" description="PTS EIIA type-2" evidence="11">
    <location>
        <begin position="8"/>
        <end position="151"/>
    </location>
</feature>
<evidence type="ECO:0000256" key="1">
    <source>
        <dbReference type="ARBA" id="ARBA00004496"/>
    </source>
</evidence>
<dbReference type="Pfam" id="PF00359">
    <property type="entry name" value="PTS_EIIA_2"/>
    <property type="match status" value="1"/>
</dbReference>
<dbReference type="PANTHER" id="PTHR36203">
    <property type="entry name" value="ASCORBATE-SPECIFIC PTS SYSTEM EIIA COMPONENT"/>
    <property type="match status" value="1"/>
</dbReference>
<evidence type="ECO:0000256" key="6">
    <source>
        <dbReference type="ARBA" id="ARBA00022683"/>
    </source>
</evidence>